<keyword evidence="2" id="KW-1185">Reference proteome</keyword>
<proteinExistence type="predicted"/>
<dbReference type="RefSeq" id="XP_009165185.1">
    <property type="nucleotide sequence ID" value="XM_009166921.1"/>
</dbReference>
<protein>
    <submittedName>
        <fullName evidence="1">Uncharacterized protein</fullName>
    </submittedName>
</protein>
<organism evidence="1 2">
    <name type="scientific">Opisthorchis viverrini</name>
    <name type="common">Southeast Asian liver fluke</name>
    <dbReference type="NCBI Taxonomy" id="6198"/>
    <lineage>
        <taxon>Eukaryota</taxon>
        <taxon>Metazoa</taxon>
        <taxon>Spiralia</taxon>
        <taxon>Lophotrochozoa</taxon>
        <taxon>Platyhelminthes</taxon>
        <taxon>Trematoda</taxon>
        <taxon>Digenea</taxon>
        <taxon>Opisthorchiida</taxon>
        <taxon>Opisthorchiata</taxon>
        <taxon>Opisthorchiidae</taxon>
        <taxon>Opisthorchis</taxon>
    </lineage>
</organism>
<gene>
    <name evidence="1" type="ORF">T265_02623</name>
</gene>
<dbReference type="OrthoDB" id="39497at2759"/>
<name>A0A075AI58_OPIVI</name>
<reference evidence="1 2" key="1">
    <citation type="submission" date="2013-11" db="EMBL/GenBank/DDBJ databases">
        <title>Opisthorchis viverrini - life in the bile duct.</title>
        <authorList>
            <person name="Young N.D."/>
            <person name="Nagarajan N."/>
            <person name="Lin S.J."/>
            <person name="Korhonen P.K."/>
            <person name="Jex A.R."/>
            <person name="Hall R.S."/>
            <person name="Safavi-Hemami H."/>
            <person name="Kaewkong W."/>
            <person name="Bertrand D."/>
            <person name="Gao S."/>
            <person name="Seet Q."/>
            <person name="Wongkham S."/>
            <person name="Teh B.T."/>
            <person name="Wongkham C."/>
            <person name="Intapan P.M."/>
            <person name="Maleewong W."/>
            <person name="Yang X."/>
            <person name="Hu M."/>
            <person name="Wang Z."/>
            <person name="Hofmann A."/>
            <person name="Sternberg P.W."/>
            <person name="Tan P."/>
            <person name="Wang J."/>
            <person name="Gasser R.B."/>
        </authorList>
    </citation>
    <scope>NUCLEOTIDE SEQUENCE [LARGE SCALE GENOMIC DNA]</scope>
</reference>
<dbReference type="AlphaFoldDB" id="A0A075AI58"/>
<evidence type="ECO:0000313" key="2">
    <source>
        <dbReference type="Proteomes" id="UP000054324"/>
    </source>
</evidence>
<sequence>MTISLRLHQKWTNLGRWTPLSKSPYDITSCWLAALRKPRCTSHFNYKQTFLASISHRKTAQSTVAENSLTAYDRFCPSWGSSGKCSPRVSVNLVFWVPGESLAKKNKLGEHEGWYTARLPKSRQGKLRGQGRIRTTDLPGSKFAL</sequence>
<dbReference type="GeneID" id="20316811"/>
<dbReference type="CTD" id="20316811"/>
<accession>A0A075AI58</accession>
<dbReference type="KEGG" id="ovi:T265_02623"/>
<dbReference type="EMBL" id="KL596651">
    <property type="protein sequence ID" value="KER31059.1"/>
    <property type="molecule type" value="Genomic_DNA"/>
</dbReference>
<evidence type="ECO:0000313" key="1">
    <source>
        <dbReference type="EMBL" id="KER31059.1"/>
    </source>
</evidence>
<dbReference type="Proteomes" id="UP000054324">
    <property type="component" value="Unassembled WGS sequence"/>
</dbReference>